<organism evidence="1 2">
    <name type="scientific">Ancylostoma ceylanicum</name>
    <dbReference type="NCBI Taxonomy" id="53326"/>
    <lineage>
        <taxon>Eukaryota</taxon>
        <taxon>Metazoa</taxon>
        <taxon>Ecdysozoa</taxon>
        <taxon>Nematoda</taxon>
        <taxon>Chromadorea</taxon>
        <taxon>Rhabditida</taxon>
        <taxon>Rhabditina</taxon>
        <taxon>Rhabditomorpha</taxon>
        <taxon>Strongyloidea</taxon>
        <taxon>Ancylostomatidae</taxon>
        <taxon>Ancylostomatinae</taxon>
        <taxon>Ancylostoma</taxon>
    </lineage>
</organism>
<sequence length="66" mass="7524">MRAKRASVEVWKSGVSRTARLVFRLALVCRPFVTKHPLPVMNQPAIKPFVDQKQFEALSDSVTRDL</sequence>
<gene>
    <name evidence="1" type="primary">Acey_s0006.g3163</name>
    <name evidence="1" type="ORF">Y032_0006g3163</name>
</gene>
<dbReference type="AlphaFoldDB" id="A0A016VRS5"/>
<proteinExistence type="predicted"/>
<accession>A0A016VRS5</accession>
<keyword evidence="2" id="KW-1185">Reference proteome</keyword>
<evidence type="ECO:0000313" key="2">
    <source>
        <dbReference type="Proteomes" id="UP000024635"/>
    </source>
</evidence>
<protein>
    <submittedName>
        <fullName evidence="1">Uncharacterized protein</fullName>
    </submittedName>
</protein>
<name>A0A016VRS5_9BILA</name>
<comment type="caution">
    <text evidence="1">The sequence shown here is derived from an EMBL/GenBank/DDBJ whole genome shotgun (WGS) entry which is preliminary data.</text>
</comment>
<dbReference type="Proteomes" id="UP000024635">
    <property type="component" value="Unassembled WGS sequence"/>
</dbReference>
<dbReference type="EMBL" id="JARK01001342">
    <property type="protein sequence ID" value="EYC29752.1"/>
    <property type="molecule type" value="Genomic_DNA"/>
</dbReference>
<reference evidence="2" key="1">
    <citation type="journal article" date="2015" name="Nat. Genet.">
        <title>The genome and transcriptome of the zoonotic hookworm Ancylostoma ceylanicum identify infection-specific gene families.</title>
        <authorList>
            <person name="Schwarz E.M."/>
            <person name="Hu Y."/>
            <person name="Antoshechkin I."/>
            <person name="Miller M.M."/>
            <person name="Sternberg P.W."/>
            <person name="Aroian R.V."/>
        </authorList>
    </citation>
    <scope>NUCLEOTIDE SEQUENCE</scope>
    <source>
        <strain evidence="2">HY135</strain>
    </source>
</reference>
<evidence type="ECO:0000313" key="1">
    <source>
        <dbReference type="EMBL" id="EYC29752.1"/>
    </source>
</evidence>